<dbReference type="RefSeq" id="WP_271199853.1">
    <property type="nucleotide sequence ID" value="NZ_BSFL01000001.1"/>
</dbReference>
<evidence type="ECO:0000313" key="2">
    <source>
        <dbReference type="Proteomes" id="UP001143309"/>
    </source>
</evidence>
<reference evidence="1" key="1">
    <citation type="journal article" date="2014" name="Int. J. Syst. Evol. Microbiol.">
        <title>Complete genome sequence of Corynebacterium casei LMG S-19264T (=DSM 44701T), isolated from a smear-ripened cheese.</title>
        <authorList>
            <consortium name="US DOE Joint Genome Institute (JGI-PGF)"/>
            <person name="Walter F."/>
            <person name="Albersmeier A."/>
            <person name="Kalinowski J."/>
            <person name="Ruckert C."/>
        </authorList>
    </citation>
    <scope>NUCLEOTIDE SEQUENCE</scope>
    <source>
        <strain evidence="1">VKM B-2748</strain>
    </source>
</reference>
<protein>
    <submittedName>
        <fullName evidence="1">Uncharacterized protein</fullName>
    </submittedName>
</protein>
<accession>A0A9W6JKN6</accession>
<organism evidence="1 2">
    <name type="scientific">Methylopila turkensis</name>
    <dbReference type="NCBI Taxonomy" id="1437816"/>
    <lineage>
        <taxon>Bacteria</taxon>
        <taxon>Pseudomonadati</taxon>
        <taxon>Pseudomonadota</taxon>
        <taxon>Alphaproteobacteria</taxon>
        <taxon>Hyphomicrobiales</taxon>
        <taxon>Methylopilaceae</taxon>
        <taxon>Methylopila</taxon>
    </lineage>
</organism>
<name>A0A9W6JKN6_9HYPH</name>
<dbReference type="EMBL" id="BSFL01000001">
    <property type="protein sequence ID" value="GLK79395.1"/>
    <property type="molecule type" value="Genomic_DNA"/>
</dbReference>
<evidence type="ECO:0000313" key="1">
    <source>
        <dbReference type="EMBL" id="GLK79395.1"/>
    </source>
</evidence>
<dbReference type="Proteomes" id="UP001143309">
    <property type="component" value="Unassembled WGS sequence"/>
</dbReference>
<comment type="caution">
    <text evidence="1">The sequence shown here is derived from an EMBL/GenBank/DDBJ whole genome shotgun (WGS) entry which is preliminary data.</text>
</comment>
<gene>
    <name evidence="1" type="ORF">GCM10008174_11360</name>
</gene>
<proteinExistence type="predicted"/>
<keyword evidence="2" id="KW-1185">Reference proteome</keyword>
<sequence>MTETLDDPPGSGPHRGLSRLGRFLTSPLRRLLANADDPATVRARAMSDAELAEALGREVYAAQNADDEIWVEGMALVEEAARRLAGRERP</sequence>
<dbReference type="AlphaFoldDB" id="A0A9W6JKN6"/>
<reference evidence="1" key="2">
    <citation type="submission" date="2023-01" db="EMBL/GenBank/DDBJ databases">
        <authorList>
            <person name="Sun Q."/>
            <person name="Evtushenko L."/>
        </authorList>
    </citation>
    <scope>NUCLEOTIDE SEQUENCE</scope>
    <source>
        <strain evidence="1">VKM B-2748</strain>
    </source>
</reference>